<evidence type="ECO:0000313" key="12">
    <source>
        <dbReference type="Proteomes" id="UP000792457"/>
    </source>
</evidence>
<comment type="catalytic activity">
    <reaction evidence="3">
        <text>adenosine 5'-phosphoramidate + H2O = NH4(+) + AMP</text>
        <dbReference type="Rhea" id="RHEA:67916"/>
        <dbReference type="ChEBI" id="CHEBI:15377"/>
        <dbReference type="ChEBI" id="CHEBI:28938"/>
        <dbReference type="ChEBI" id="CHEBI:57890"/>
        <dbReference type="ChEBI" id="CHEBI:456215"/>
    </reaction>
</comment>
<dbReference type="Pfam" id="PF11969">
    <property type="entry name" value="DcpS_C"/>
    <property type="match status" value="1"/>
</dbReference>
<evidence type="ECO:0000256" key="6">
    <source>
        <dbReference type="ARBA" id="ARBA00042361"/>
    </source>
</evidence>
<accession>A0A8K0JZ06</accession>
<gene>
    <name evidence="11" type="ORF">J437_LFUL006504</name>
</gene>
<dbReference type="SUPFAM" id="SSF54197">
    <property type="entry name" value="HIT-like"/>
    <property type="match status" value="1"/>
</dbReference>
<dbReference type="PANTHER" id="PTHR12486">
    <property type="entry name" value="APRATAXIN-RELATED"/>
    <property type="match status" value="1"/>
</dbReference>
<evidence type="ECO:0000256" key="9">
    <source>
        <dbReference type="PROSITE-ProRule" id="PRU00464"/>
    </source>
</evidence>
<keyword evidence="1" id="KW-0547">Nucleotide-binding</keyword>
<dbReference type="InterPro" id="IPR036265">
    <property type="entry name" value="HIT-like_sf"/>
</dbReference>
<sequence>MEGSTVDNCIFCKIIQGKTETKLLYEDDDFIVFSDIKPASKYHYLIVPKKHIPDAKSLTKDQIHIGNKSSMIDMMWPMSVDIAKQVLGDNGANLDDIRFGFHWPPFHSVHHLHLHAISPTDGMGFFGRLIFKPNSWWFVS</sequence>
<dbReference type="GO" id="GO:0000166">
    <property type="term" value="F:nucleotide binding"/>
    <property type="evidence" value="ECO:0007669"/>
    <property type="project" value="UniProtKB-KW"/>
</dbReference>
<feature type="non-terminal residue" evidence="11">
    <location>
        <position position="140"/>
    </location>
</feature>
<evidence type="ECO:0000256" key="5">
    <source>
        <dbReference type="ARBA" id="ARBA00039802"/>
    </source>
</evidence>
<keyword evidence="2" id="KW-0378">Hydrolase</keyword>
<dbReference type="InterPro" id="IPR001310">
    <property type="entry name" value="Histidine_triad_HIT"/>
</dbReference>
<proteinExistence type="inferred from homology"/>
<dbReference type="PRINTS" id="PR00332">
    <property type="entry name" value="HISTRIAD"/>
</dbReference>
<dbReference type="OrthoDB" id="1915375at2759"/>
<evidence type="ECO:0000256" key="2">
    <source>
        <dbReference type="ARBA" id="ARBA00022801"/>
    </source>
</evidence>
<evidence type="ECO:0000256" key="8">
    <source>
        <dbReference type="PIRSR" id="PIRSR601310-3"/>
    </source>
</evidence>
<feature type="domain" description="HIT" evidence="10">
    <location>
        <begin position="10"/>
        <end position="126"/>
    </location>
</feature>
<dbReference type="GO" id="GO:0016787">
    <property type="term" value="F:hydrolase activity"/>
    <property type="evidence" value="ECO:0007669"/>
    <property type="project" value="UniProtKB-KW"/>
</dbReference>
<evidence type="ECO:0000256" key="7">
    <source>
        <dbReference type="PIRSR" id="PIRSR601310-1"/>
    </source>
</evidence>
<evidence type="ECO:0000256" key="3">
    <source>
        <dbReference type="ARBA" id="ARBA00024472"/>
    </source>
</evidence>
<keyword evidence="12" id="KW-1185">Reference proteome</keyword>
<name>A0A8K0JZ06_LADFU</name>
<dbReference type="EMBL" id="KZ308232">
    <property type="protein sequence ID" value="KAG8225271.1"/>
    <property type="molecule type" value="Genomic_DNA"/>
</dbReference>
<protein>
    <recommendedName>
        <fullName evidence="5">Adenosine 5'-monophosphoramidase HINT3</fullName>
    </recommendedName>
    <alternativeName>
        <fullName evidence="6">Histidine triad nucleotide-binding protein 3</fullName>
    </alternativeName>
</protein>
<comment type="similarity">
    <text evidence="4">Belongs to the HINT family.</text>
</comment>
<dbReference type="PROSITE" id="PS51084">
    <property type="entry name" value="HIT_2"/>
    <property type="match status" value="1"/>
</dbReference>
<dbReference type="InterPro" id="IPR011146">
    <property type="entry name" value="HIT-like"/>
</dbReference>
<evidence type="ECO:0000313" key="11">
    <source>
        <dbReference type="EMBL" id="KAG8225271.1"/>
    </source>
</evidence>
<feature type="active site" description="Tele-AMP-histidine intermediate" evidence="7">
    <location>
        <position position="113"/>
    </location>
</feature>
<dbReference type="AlphaFoldDB" id="A0A8K0JZ06"/>
<organism evidence="11 12">
    <name type="scientific">Ladona fulva</name>
    <name type="common">Scarce chaser dragonfly</name>
    <name type="synonym">Libellula fulva</name>
    <dbReference type="NCBI Taxonomy" id="123851"/>
    <lineage>
        <taxon>Eukaryota</taxon>
        <taxon>Metazoa</taxon>
        <taxon>Ecdysozoa</taxon>
        <taxon>Arthropoda</taxon>
        <taxon>Hexapoda</taxon>
        <taxon>Insecta</taxon>
        <taxon>Pterygota</taxon>
        <taxon>Palaeoptera</taxon>
        <taxon>Odonata</taxon>
        <taxon>Epiprocta</taxon>
        <taxon>Anisoptera</taxon>
        <taxon>Libelluloidea</taxon>
        <taxon>Libellulidae</taxon>
        <taxon>Ladona</taxon>
    </lineage>
</organism>
<reference evidence="11" key="1">
    <citation type="submission" date="2013-04" db="EMBL/GenBank/DDBJ databases">
        <authorList>
            <person name="Qu J."/>
            <person name="Murali S.C."/>
            <person name="Bandaranaike D."/>
            <person name="Bellair M."/>
            <person name="Blankenburg K."/>
            <person name="Chao H."/>
            <person name="Dinh H."/>
            <person name="Doddapaneni H."/>
            <person name="Downs B."/>
            <person name="Dugan-Rocha S."/>
            <person name="Elkadiri S."/>
            <person name="Gnanaolivu R.D."/>
            <person name="Hernandez B."/>
            <person name="Javaid M."/>
            <person name="Jayaseelan J.C."/>
            <person name="Lee S."/>
            <person name="Li M."/>
            <person name="Ming W."/>
            <person name="Munidasa M."/>
            <person name="Muniz J."/>
            <person name="Nguyen L."/>
            <person name="Ongeri F."/>
            <person name="Osuji N."/>
            <person name="Pu L.-L."/>
            <person name="Puazo M."/>
            <person name="Qu C."/>
            <person name="Quiroz J."/>
            <person name="Raj R."/>
            <person name="Weissenberger G."/>
            <person name="Xin Y."/>
            <person name="Zou X."/>
            <person name="Han Y."/>
            <person name="Richards S."/>
            <person name="Worley K."/>
            <person name="Muzny D."/>
            <person name="Gibbs R."/>
        </authorList>
    </citation>
    <scope>NUCLEOTIDE SEQUENCE</scope>
    <source>
        <strain evidence="11">Sampled in the wild</strain>
    </source>
</reference>
<reference evidence="11" key="2">
    <citation type="submission" date="2017-10" db="EMBL/GenBank/DDBJ databases">
        <title>Ladona fulva Genome sequencing and assembly.</title>
        <authorList>
            <person name="Murali S."/>
            <person name="Richards S."/>
            <person name="Bandaranaike D."/>
            <person name="Bellair M."/>
            <person name="Blankenburg K."/>
            <person name="Chao H."/>
            <person name="Dinh H."/>
            <person name="Doddapaneni H."/>
            <person name="Dugan-Rocha S."/>
            <person name="Elkadiri S."/>
            <person name="Gnanaolivu R."/>
            <person name="Hernandez B."/>
            <person name="Skinner E."/>
            <person name="Javaid M."/>
            <person name="Lee S."/>
            <person name="Li M."/>
            <person name="Ming W."/>
            <person name="Munidasa M."/>
            <person name="Muniz J."/>
            <person name="Nguyen L."/>
            <person name="Hughes D."/>
            <person name="Osuji N."/>
            <person name="Pu L.-L."/>
            <person name="Puazo M."/>
            <person name="Qu C."/>
            <person name="Quiroz J."/>
            <person name="Raj R."/>
            <person name="Weissenberger G."/>
            <person name="Xin Y."/>
            <person name="Zou X."/>
            <person name="Han Y."/>
            <person name="Worley K."/>
            <person name="Muzny D."/>
            <person name="Gibbs R."/>
        </authorList>
    </citation>
    <scope>NUCLEOTIDE SEQUENCE</scope>
    <source>
        <strain evidence="11">Sampled in the wild</strain>
    </source>
</reference>
<comment type="caution">
    <text evidence="11">The sequence shown here is derived from an EMBL/GenBank/DDBJ whole genome shotgun (WGS) entry which is preliminary data.</text>
</comment>
<feature type="short sequence motif" description="Histidine triad motif" evidence="8 9">
    <location>
        <begin position="111"/>
        <end position="115"/>
    </location>
</feature>
<evidence type="ECO:0000259" key="10">
    <source>
        <dbReference type="PROSITE" id="PS51084"/>
    </source>
</evidence>
<dbReference type="Gene3D" id="3.30.428.10">
    <property type="entry name" value="HIT-like"/>
    <property type="match status" value="1"/>
</dbReference>
<evidence type="ECO:0000256" key="4">
    <source>
        <dbReference type="ARBA" id="ARBA00025764"/>
    </source>
</evidence>
<evidence type="ECO:0000256" key="1">
    <source>
        <dbReference type="ARBA" id="ARBA00022741"/>
    </source>
</evidence>
<dbReference type="PANTHER" id="PTHR12486:SF5">
    <property type="entry name" value="ADENOSINE 5'-MONOPHOSPHORAMIDASE HINT3"/>
    <property type="match status" value="1"/>
</dbReference>
<dbReference type="Proteomes" id="UP000792457">
    <property type="component" value="Unassembled WGS sequence"/>
</dbReference>